<dbReference type="SMART" id="SM00354">
    <property type="entry name" value="HTH_LACI"/>
    <property type="match status" value="1"/>
</dbReference>
<dbReference type="RefSeq" id="WP_380006363.1">
    <property type="nucleotide sequence ID" value="NZ_JBHLYR010000014.1"/>
</dbReference>
<dbReference type="PROSITE" id="PS00356">
    <property type="entry name" value="HTH_LACI_1"/>
    <property type="match status" value="1"/>
</dbReference>
<evidence type="ECO:0000256" key="3">
    <source>
        <dbReference type="ARBA" id="ARBA00023125"/>
    </source>
</evidence>
<dbReference type="PANTHER" id="PTHR30146:SF148">
    <property type="entry name" value="HTH-TYPE TRANSCRIPTIONAL REPRESSOR PURR-RELATED"/>
    <property type="match status" value="1"/>
</dbReference>
<dbReference type="SUPFAM" id="SSF53822">
    <property type="entry name" value="Periplasmic binding protein-like I"/>
    <property type="match status" value="1"/>
</dbReference>
<keyword evidence="4" id="KW-0804">Transcription</keyword>
<sequence length="321" mass="34164">MTTLKDVAARAGVSIATASYVLNGTKPTGAEVTRRVKQAARDLGYRPNRAARALKTGSSLVIGLTVPDLQNPFFPKMVQAAERRARELGYGLALVDVAEDPRIEREALEQFAEQGVAAVIATSLLSPLPGSLPYPVIALDTPIVGVDSIYADHRTGGSLAAQQAVALGHTRIGLLSGPQHIQSARLRRQGTLEGLGGLAEVVWESEVPFNLELPSSAIALLEARQVSMIITGSDVIAVGALHALQEAGVNVPGDVSLIGFDDIAWASLMRPRLSTIRQPIVEMGTRAVDLALRRLKGPDSAITHEMLSVEWIPRESSAQVR</sequence>
<evidence type="ECO:0000256" key="1">
    <source>
        <dbReference type="ARBA" id="ARBA00022491"/>
    </source>
</evidence>
<dbReference type="SUPFAM" id="SSF47413">
    <property type="entry name" value="lambda repressor-like DNA-binding domains"/>
    <property type="match status" value="1"/>
</dbReference>
<dbReference type="Pfam" id="PF00356">
    <property type="entry name" value="LacI"/>
    <property type="match status" value="1"/>
</dbReference>
<accession>A0ABV6AV71</accession>
<dbReference type="GO" id="GO:0003677">
    <property type="term" value="F:DNA binding"/>
    <property type="evidence" value="ECO:0007669"/>
    <property type="project" value="UniProtKB-KW"/>
</dbReference>
<name>A0ABV6AV71_9DEIO</name>
<dbReference type="CDD" id="cd01392">
    <property type="entry name" value="HTH_LacI"/>
    <property type="match status" value="1"/>
</dbReference>
<dbReference type="CDD" id="cd06267">
    <property type="entry name" value="PBP1_LacI_sugar_binding-like"/>
    <property type="match status" value="1"/>
</dbReference>
<protein>
    <submittedName>
        <fullName evidence="6">LacI family DNA-binding transcriptional regulator</fullName>
    </submittedName>
</protein>
<dbReference type="EMBL" id="JBHLYR010000014">
    <property type="protein sequence ID" value="MFB9991412.1"/>
    <property type="molecule type" value="Genomic_DNA"/>
</dbReference>
<evidence type="ECO:0000256" key="2">
    <source>
        <dbReference type="ARBA" id="ARBA00023015"/>
    </source>
</evidence>
<keyword evidence="1" id="KW-0678">Repressor</keyword>
<evidence type="ECO:0000313" key="7">
    <source>
        <dbReference type="Proteomes" id="UP001589733"/>
    </source>
</evidence>
<proteinExistence type="predicted"/>
<keyword evidence="7" id="KW-1185">Reference proteome</keyword>
<gene>
    <name evidence="6" type="ORF">ACFFLM_05420</name>
</gene>
<dbReference type="InterPro" id="IPR010982">
    <property type="entry name" value="Lambda_DNA-bd_dom_sf"/>
</dbReference>
<keyword evidence="3 6" id="KW-0238">DNA-binding</keyword>
<dbReference type="PROSITE" id="PS50932">
    <property type="entry name" value="HTH_LACI_2"/>
    <property type="match status" value="1"/>
</dbReference>
<comment type="caution">
    <text evidence="6">The sequence shown here is derived from an EMBL/GenBank/DDBJ whole genome shotgun (WGS) entry which is preliminary data.</text>
</comment>
<dbReference type="Proteomes" id="UP001589733">
    <property type="component" value="Unassembled WGS sequence"/>
</dbReference>
<feature type="domain" description="HTH lacI-type" evidence="5">
    <location>
        <begin position="2"/>
        <end position="56"/>
    </location>
</feature>
<reference evidence="6 7" key="1">
    <citation type="submission" date="2024-09" db="EMBL/GenBank/DDBJ databases">
        <authorList>
            <person name="Sun Q."/>
            <person name="Mori K."/>
        </authorList>
    </citation>
    <scope>NUCLEOTIDE SEQUENCE [LARGE SCALE GENOMIC DNA]</scope>
    <source>
        <strain evidence="6 7">JCM 13503</strain>
    </source>
</reference>
<dbReference type="PANTHER" id="PTHR30146">
    <property type="entry name" value="LACI-RELATED TRANSCRIPTIONAL REPRESSOR"/>
    <property type="match status" value="1"/>
</dbReference>
<dbReference type="InterPro" id="IPR046335">
    <property type="entry name" value="LacI/GalR-like_sensor"/>
</dbReference>
<dbReference type="Pfam" id="PF13377">
    <property type="entry name" value="Peripla_BP_3"/>
    <property type="match status" value="1"/>
</dbReference>
<evidence type="ECO:0000313" key="6">
    <source>
        <dbReference type="EMBL" id="MFB9991412.1"/>
    </source>
</evidence>
<dbReference type="InterPro" id="IPR000843">
    <property type="entry name" value="HTH_LacI"/>
</dbReference>
<dbReference type="Gene3D" id="1.10.260.40">
    <property type="entry name" value="lambda repressor-like DNA-binding domains"/>
    <property type="match status" value="1"/>
</dbReference>
<evidence type="ECO:0000256" key="4">
    <source>
        <dbReference type="ARBA" id="ARBA00023163"/>
    </source>
</evidence>
<dbReference type="InterPro" id="IPR028082">
    <property type="entry name" value="Peripla_BP_I"/>
</dbReference>
<keyword evidence="2" id="KW-0805">Transcription regulation</keyword>
<dbReference type="Gene3D" id="3.40.50.2300">
    <property type="match status" value="2"/>
</dbReference>
<organism evidence="6 7">
    <name type="scientific">Deinococcus oregonensis</name>
    <dbReference type="NCBI Taxonomy" id="1805970"/>
    <lineage>
        <taxon>Bacteria</taxon>
        <taxon>Thermotogati</taxon>
        <taxon>Deinococcota</taxon>
        <taxon>Deinococci</taxon>
        <taxon>Deinococcales</taxon>
        <taxon>Deinococcaceae</taxon>
        <taxon>Deinococcus</taxon>
    </lineage>
</organism>
<evidence type="ECO:0000259" key="5">
    <source>
        <dbReference type="PROSITE" id="PS50932"/>
    </source>
</evidence>